<dbReference type="Proteomes" id="UP000012101">
    <property type="component" value="Unassembled WGS sequence"/>
</dbReference>
<evidence type="ECO:0000313" key="1">
    <source>
        <dbReference type="EMBL" id="EMM71479.1"/>
    </source>
</evidence>
<reference evidence="1 2" key="1">
    <citation type="submission" date="2013-01" db="EMBL/GenBank/DDBJ databases">
        <authorList>
            <person name="Harkins D.M."/>
            <person name="Durkin A.S."/>
            <person name="Brinkac L.M."/>
            <person name="Haft D.H."/>
            <person name="Selengut J.D."/>
            <person name="Sanka R."/>
            <person name="DePew J."/>
            <person name="Purushe J."/>
            <person name="Hospenthal D.R."/>
            <person name="Murray C.K."/>
            <person name="Pimentel G."/>
            <person name="Wasfy M."/>
            <person name="Vinetz J.M."/>
            <person name="Sutton G.G."/>
            <person name="Nierman W.C."/>
            <person name="Fouts D.E."/>
        </authorList>
    </citation>
    <scope>NUCLEOTIDE SEQUENCE [LARGE SCALE GENOMIC DNA]</scope>
    <source>
        <strain evidence="1 2">2006001855</strain>
    </source>
</reference>
<dbReference type="AlphaFoldDB" id="M6FMZ0"/>
<accession>M6FMZ0</accession>
<dbReference type="EMBL" id="AFJM02000049">
    <property type="protein sequence ID" value="EMM71479.1"/>
    <property type="molecule type" value="Genomic_DNA"/>
</dbReference>
<proteinExistence type="predicted"/>
<dbReference type="GO" id="GO:0004521">
    <property type="term" value="F:RNA endonuclease activity"/>
    <property type="evidence" value="ECO:0007669"/>
    <property type="project" value="TreeGrafter"/>
</dbReference>
<comment type="caution">
    <text evidence="1">The sequence shown here is derived from an EMBL/GenBank/DDBJ whole genome shotgun (WGS) entry which is preliminary data.</text>
</comment>
<organism evidence="1 2">
    <name type="scientific">Leptospira weilii str. 2006001855</name>
    <dbReference type="NCBI Taxonomy" id="996804"/>
    <lineage>
        <taxon>Bacteria</taxon>
        <taxon>Pseudomonadati</taxon>
        <taxon>Spirochaetota</taxon>
        <taxon>Spirochaetia</taxon>
        <taxon>Leptospirales</taxon>
        <taxon>Leptospiraceae</taxon>
        <taxon>Leptospira</taxon>
    </lineage>
</organism>
<dbReference type="PANTHER" id="PTHR33988:SF2">
    <property type="entry name" value="ENDORIBONUCLEASE MAZF"/>
    <property type="match status" value="1"/>
</dbReference>
<dbReference type="InterPro" id="IPR003477">
    <property type="entry name" value="PemK-like"/>
</dbReference>
<dbReference type="Gene3D" id="2.30.30.110">
    <property type="match status" value="1"/>
</dbReference>
<dbReference type="GO" id="GO:0003677">
    <property type="term" value="F:DNA binding"/>
    <property type="evidence" value="ECO:0007669"/>
    <property type="project" value="InterPro"/>
</dbReference>
<dbReference type="SUPFAM" id="SSF50118">
    <property type="entry name" value="Cell growth inhibitor/plasmid maintenance toxic component"/>
    <property type="match status" value="1"/>
</dbReference>
<protein>
    <submittedName>
        <fullName evidence="1">PemK-like protein</fullName>
    </submittedName>
</protein>
<evidence type="ECO:0000313" key="2">
    <source>
        <dbReference type="Proteomes" id="UP000012101"/>
    </source>
</evidence>
<sequence>MQFTTIFNFADVVLVNFPFTNLQASKKRPAVIISNQAYQQTRPDVILMAITSQIRQPLAMGENLIQDWQKAGLAKPSVFKPLIATIEQIQIVKVLGQLSPTDRSNLQKIIHMILDNGLE</sequence>
<dbReference type="Pfam" id="PF02452">
    <property type="entry name" value="PemK_toxin"/>
    <property type="match status" value="1"/>
</dbReference>
<dbReference type="InterPro" id="IPR011067">
    <property type="entry name" value="Plasmid_toxin/cell-grow_inhib"/>
</dbReference>
<gene>
    <name evidence="1" type="ORF">LEP1GSC038_0669</name>
</gene>
<dbReference type="GO" id="GO:0006402">
    <property type="term" value="P:mRNA catabolic process"/>
    <property type="evidence" value="ECO:0007669"/>
    <property type="project" value="TreeGrafter"/>
</dbReference>
<dbReference type="PANTHER" id="PTHR33988">
    <property type="entry name" value="ENDORIBONUCLEASE MAZF-RELATED"/>
    <property type="match status" value="1"/>
</dbReference>
<name>M6FMZ0_9LEPT</name>
<dbReference type="GO" id="GO:0016075">
    <property type="term" value="P:rRNA catabolic process"/>
    <property type="evidence" value="ECO:0007669"/>
    <property type="project" value="TreeGrafter"/>
</dbReference>